<dbReference type="InterPro" id="IPR026971">
    <property type="entry name" value="CND1/NCAPD3"/>
</dbReference>
<comment type="caution">
    <text evidence="9">The sequence shown here is derived from an EMBL/GenBank/DDBJ whole genome shotgun (WGS) entry which is preliminary data.</text>
</comment>
<evidence type="ECO:0000256" key="7">
    <source>
        <dbReference type="SAM" id="MobiDB-lite"/>
    </source>
</evidence>
<keyword evidence="5" id="KW-0539">Nucleus</keyword>
<evidence type="ECO:0000256" key="3">
    <source>
        <dbReference type="ARBA" id="ARBA00022776"/>
    </source>
</evidence>
<dbReference type="InterPro" id="IPR011989">
    <property type="entry name" value="ARM-like"/>
</dbReference>
<dbReference type="EMBL" id="CALNXK010000013">
    <property type="protein sequence ID" value="CAH3045393.1"/>
    <property type="molecule type" value="Genomic_DNA"/>
</dbReference>
<evidence type="ECO:0000256" key="6">
    <source>
        <dbReference type="ARBA" id="ARBA00023306"/>
    </source>
</evidence>
<accession>A0ABN8N8M7</accession>
<dbReference type="Gene3D" id="1.25.10.10">
    <property type="entry name" value="Leucine-rich Repeat Variant"/>
    <property type="match status" value="2"/>
</dbReference>
<dbReference type="SUPFAM" id="SSF48371">
    <property type="entry name" value="ARM repeat"/>
    <property type="match status" value="1"/>
</dbReference>
<evidence type="ECO:0000256" key="5">
    <source>
        <dbReference type="ARBA" id="ARBA00023242"/>
    </source>
</evidence>
<dbReference type="PANTHER" id="PTHR14222">
    <property type="entry name" value="CONDENSIN"/>
    <property type="match status" value="1"/>
</dbReference>
<gene>
    <name evidence="9" type="ORF">PLOB_00006386</name>
</gene>
<evidence type="ECO:0000256" key="4">
    <source>
        <dbReference type="ARBA" id="ARBA00023067"/>
    </source>
</evidence>
<feature type="region of interest" description="Disordered" evidence="7">
    <location>
        <begin position="1352"/>
        <end position="1517"/>
    </location>
</feature>
<proteinExistence type="predicted"/>
<feature type="compositionally biased region" description="Polar residues" evidence="7">
    <location>
        <begin position="1235"/>
        <end position="1250"/>
    </location>
</feature>
<dbReference type="InterPro" id="IPR032682">
    <property type="entry name" value="Cnd1_C"/>
</dbReference>
<feature type="region of interest" description="Disordered" evidence="7">
    <location>
        <begin position="161"/>
        <end position="216"/>
    </location>
</feature>
<evidence type="ECO:0000313" key="10">
    <source>
        <dbReference type="Proteomes" id="UP001159405"/>
    </source>
</evidence>
<evidence type="ECO:0000256" key="1">
    <source>
        <dbReference type="ARBA" id="ARBA00004123"/>
    </source>
</evidence>
<feature type="region of interest" description="Disordered" evidence="7">
    <location>
        <begin position="1224"/>
        <end position="1250"/>
    </location>
</feature>
<keyword evidence="6" id="KW-0131">Cell cycle</keyword>
<feature type="domain" description="Condensin complex subunit 1 C-terminal" evidence="8">
    <location>
        <begin position="921"/>
        <end position="1094"/>
    </location>
</feature>
<evidence type="ECO:0000259" key="8">
    <source>
        <dbReference type="Pfam" id="PF12717"/>
    </source>
</evidence>
<keyword evidence="2" id="KW-0132">Cell division</keyword>
<name>A0ABN8N8M7_9CNID</name>
<keyword evidence="4" id="KW-0226">DNA condensation</keyword>
<reference evidence="9 10" key="1">
    <citation type="submission" date="2022-05" db="EMBL/GenBank/DDBJ databases">
        <authorList>
            <consortium name="Genoscope - CEA"/>
            <person name="William W."/>
        </authorList>
    </citation>
    <scope>NUCLEOTIDE SEQUENCE [LARGE SCALE GENOMIC DNA]</scope>
</reference>
<feature type="compositionally biased region" description="Basic and acidic residues" evidence="7">
    <location>
        <begin position="1352"/>
        <end position="1380"/>
    </location>
</feature>
<dbReference type="Proteomes" id="UP001159405">
    <property type="component" value="Unassembled WGS sequence"/>
</dbReference>
<feature type="compositionally biased region" description="Polar residues" evidence="7">
    <location>
        <begin position="1497"/>
        <end position="1506"/>
    </location>
</feature>
<protein>
    <recommendedName>
        <fullName evidence="8">Condensin complex subunit 1 C-terminal domain-containing protein</fullName>
    </recommendedName>
</protein>
<dbReference type="InterPro" id="IPR016024">
    <property type="entry name" value="ARM-type_fold"/>
</dbReference>
<feature type="compositionally biased region" description="Polar residues" evidence="7">
    <location>
        <begin position="1402"/>
        <end position="1418"/>
    </location>
</feature>
<comment type="subcellular location">
    <subcellularLocation>
        <location evidence="1">Nucleus</location>
    </subcellularLocation>
</comment>
<dbReference type="Pfam" id="PF12717">
    <property type="entry name" value="Cnd1"/>
    <property type="match status" value="1"/>
</dbReference>
<evidence type="ECO:0000256" key="2">
    <source>
        <dbReference type="ARBA" id="ARBA00022618"/>
    </source>
</evidence>
<evidence type="ECO:0000313" key="9">
    <source>
        <dbReference type="EMBL" id="CAH3045393.1"/>
    </source>
</evidence>
<sequence length="1517" mass="170426">MASTTERTISACNGLQISKISNDWAEIAWSSDFCEPLELPDLLENCIVDHKYYINELQNLLLISRQWSQGSSSSSNDGLWKVLSENSFSHKALISLLHSFIGSCNKSTKAGPKLESCILASNIYIVLVQIPGSGAYKVFHPLLFQKALDVLRFWPQKETKKRKRVDEEASGGRRAKTRRGQGGEIDDMENEDGSDVDDDESDDDEEDVNGVHGQVNTEQAKANVKNKLLSLMQDAVMLLSGYSLKDSEQVLHHVIQLFVETTRLEALPADQMILNFPGDQIYSVKSITSLAYIGLDCLCSTLHGEVGANSRTVLKHLISNVLMVFGGSIASNGVIARDIQTLKDQAIHFICYMTHKENDQMLSAVQVLVQHLCTKCPERAEYRNIVAKAVVDIMKTLPVNVYANLIEWINKYSKNVKISYRIFALDVVSLLLCEPDRPLSSEDLQDDRTKKLLSKKYLLDIVVARCSDRAPTVRAKALQYFAQCATSEDRSLVLKVKEMLHEALENPADGTPTVNRQTRAQQTEVRSIGSIIRRRTCDEKVGVRKAALQALESVITLNLDSLEKADVLTLHDRCMDPALSVRRQAMISLTTLLQERPACTMVHSLWLDGVLPLVMDRETTAQEKCFQILEDVLISNVVPQSKSTNQCHILTWNLLDQIASPAGQEVRRYLHFAFQHWSKQNRLSSNLVKSLISHIDSEHNKSAWLCLAEIGSSSNKLDHSFVVKSWNEYSQGLKDYDCETVCRILAVLGSTAPLLPSDAVSTLIGDLQRKLIMFDCSPDVIAAIIATLCKLCKVQPEERGSTDHWCSDLLKASEEFLSSVALKQGAITDEELLMRHLFTVGEVAQLAPTKTTERLFMFVESMLISHSSNKEDPLQKLNLSPPVKAHAFVTLGKLCLQNEDLAKQCIAALARELETSNDPAIRNNVTVVMCDLCVRYTSLVDRYVPNIAACLKDGTSLVRRQTLTLLTHLLQEDFVKWKGALFYRFVTTLVDEDVEIRKFADFCLVHLLLSRHPGMLYQHFVECVFHFNSFEKHKVYNKFAQTDREKKLFSLKGDHNSSKRFIIYQFMLTHMSDEDRFNLTGKLCQEVLGCFTDGVISLDQDSAAVLKDALLILSSKNIKLSSMRTKAAEDLADEGDAAGAAIVQARNKFLTQVLKKNMIENIIPIIIELKHMLEKQHSPLLKELMFCLKEVMKDYRSEVQDVLSADRQLANEIEFDLKRFEEQQKELEEQRRKQNTPNSSPQVIVNRQTPSIGSTPVQVAEFVTPQLRNATPSPRNATSNISPLASAIGRMQINRRHTMAAEPQMNSPRTRALNSNLSVLISPLQNKRRHTLTTAALLNSARKAVDQAHRIAEQNKKKSIGHIEDPKESGAVREGPEKRTPLKPLNPRALRNNDERAASTPEGETTHLSRISFCVNNSATAPPSPIPTSLPIRVYPEDKETSPSWVEGKATEAEEIEDGEENKEQQIICLMSPEQKPPKPRTWNIKSPDRKRHSTRKANSQSQNDSVAGRTRSRKRK</sequence>
<dbReference type="PANTHER" id="PTHR14222:SF1">
    <property type="entry name" value="CONDENSIN-2 COMPLEX SUBUNIT D3"/>
    <property type="match status" value="1"/>
</dbReference>
<keyword evidence="10" id="KW-1185">Reference proteome</keyword>
<organism evidence="9 10">
    <name type="scientific">Porites lobata</name>
    <dbReference type="NCBI Taxonomy" id="104759"/>
    <lineage>
        <taxon>Eukaryota</taxon>
        <taxon>Metazoa</taxon>
        <taxon>Cnidaria</taxon>
        <taxon>Anthozoa</taxon>
        <taxon>Hexacorallia</taxon>
        <taxon>Scleractinia</taxon>
        <taxon>Fungiina</taxon>
        <taxon>Poritidae</taxon>
        <taxon>Porites</taxon>
    </lineage>
</organism>
<feature type="compositionally biased region" description="Acidic residues" evidence="7">
    <location>
        <begin position="184"/>
        <end position="208"/>
    </location>
</feature>
<keyword evidence="3" id="KW-0498">Mitosis</keyword>